<gene>
    <name evidence="1" type="ORF">NCTC10994_00210</name>
</gene>
<dbReference type="AlphaFoldDB" id="A0A2X4TM37"/>
<accession>A0A2X4TM37</accession>
<protein>
    <submittedName>
        <fullName evidence="1">Uncharacterized protein</fullName>
    </submittedName>
</protein>
<reference evidence="1 2" key="1">
    <citation type="submission" date="2018-06" db="EMBL/GenBank/DDBJ databases">
        <authorList>
            <consortium name="Pathogen Informatics"/>
            <person name="Doyle S."/>
        </authorList>
    </citation>
    <scope>NUCLEOTIDE SEQUENCE [LARGE SCALE GENOMIC DNA]</scope>
    <source>
        <strain evidence="1 2">NCTC10994</strain>
    </source>
</reference>
<organism evidence="1 2">
    <name type="scientific">Rhodococcus coprophilus</name>
    <dbReference type="NCBI Taxonomy" id="38310"/>
    <lineage>
        <taxon>Bacteria</taxon>
        <taxon>Bacillati</taxon>
        <taxon>Actinomycetota</taxon>
        <taxon>Actinomycetes</taxon>
        <taxon>Mycobacteriales</taxon>
        <taxon>Nocardiaceae</taxon>
        <taxon>Rhodococcus</taxon>
    </lineage>
</organism>
<dbReference type="Proteomes" id="UP000249091">
    <property type="component" value="Chromosome 1"/>
</dbReference>
<evidence type="ECO:0000313" key="1">
    <source>
        <dbReference type="EMBL" id="SQI28466.1"/>
    </source>
</evidence>
<evidence type="ECO:0000313" key="2">
    <source>
        <dbReference type="Proteomes" id="UP000249091"/>
    </source>
</evidence>
<keyword evidence="2" id="KW-1185">Reference proteome</keyword>
<dbReference type="EMBL" id="LS483468">
    <property type="protein sequence ID" value="SQI28466.1"/>
    <property type="molecule type" value="Genomic_DNA"/>
</dbReference>
<sequence>MTPPVVSPAHRTCSRAATVRLPRTPGDGPPLGASACTTATHASRTVIPFGRDGAGMPVSWDLSAGRNLLIARDERLAPPSVSLDLAAMSVLSGGTHDVTVLDPHRRHRWVTELGPGQSSSARTAATPEDMTRVVTDLVSAPGTRPRMLLVSDLAATVAALDHRTRALLTEAAVTARERRLTIVATTADPNPRWFPEHLIYAFDDVVEPQAVPGRYREPRLWAR</sequence>
<dbReference type="KEGG" id="rcr:NCTC10994_00210"/>
<proteinExistence type="predicted"/>
<name>A0A2X4TM37_9NOCA</name>